<dbReference type="GeneID" id="85352614"/>
<dbReference type="AlphaFoldDB" id="A0AA39NPG8"/>
<dbReference type="EMBL" id="JAUEPS010000001">
    <property type="protein sequence ID" value="KAK0469420.1"/>
    <property type="molecule type" value="Genomic_DNA"/>
</dbReference>
<dbReference type="Proteomes" id="UP001175211">
    <property type="component" value="Unassembled WGS sequence"/>
</dbReference>
<feature type="region of interest" description="Disordered" evidence="1">
    <location>
        <begin position="169"/>
        <end position="188"/>
    </location>
</feature>
<comment type="caution">
    <text evidence="2">The sequence shown here is derived from an EMBL/GenBank/DDBJ whole genome shotgun (WGS) entry which is preliminary data.</text>
</comment>
<accession>A0AA39NPG8</accession>
<evidence type="ECO:0000313" key="3">
    <source>
        <dbReference type="Proteomes" id="UP001175211"/>
    </source>
</evidence>
<proteinExistence type="predicted"/>
<feature type="compositionally biased region" description="Basic and acidic residues" evidence="1">
    <location>
        <begin position="176"/>
        <end position="188"/>
    </location>
</feature>
<dbReference type="RefSeq" id="XP_060339213.1">
    <property type="nucleotide sequence ID" value="XM_060469066.1"/>
</dbReference>
<keyword evidence="3" id="KW-1185">Reference proteome</keyword>
<protein>
    <submittedName>
        <fullName evidence="2">Uncharacterized protein</fullName>
    </submittedName>
</protein>
<organism evidence="2 3">
    <name type="scientific">Armillaria tabescens</name>
    <name type="common">Ringless honey mushroom</name>
    <name type="synonym">Agaricus tabescens</name>
    <dbReference type="NCBI Taxonomy" id="1929756"/>
    <lineage>
        <taxon>Eukaryota</taxon>
        <taxon>Fungi</taxon>
        <taxon>Dikarya</taxon>
        <taxon>Basidiomycota</taxon>
        <taxon>Agaricomycotina</taxon>
        <taxon>Agaricomycetes</taxon>
        <taxon>Agaricomycetidae</taxon>
        <taxon>Agaricales</taxon>
        <taxon>Marasmiineae</taxon>
        <taxon>Physalacriaceae</taxon>
        <taxon>Desarmillaria</taxon>
    </lineage>
</organism>
<name>A0AA39NPG8_ARMTA</name>
<reference evidence="2" key="1">
    <citation type="submission" date="2023-06" db="EMBL/GenBank/DDBJ databases">
        <authorList>
            <consortium name="Lawrence Berkeley National Laboratory"/>
            <person name="Ahrendt S."/>
            <person name="Sahu N."/>
            <person name="Indic B."/>
            <person name="Wong-Bajracharya J."/>
            <person name="Merenyi Z."/>
            <person name="Ke H.-M."/>
            <person name="Monk M."/>
            <person name="Kocsube S."/>
            <person name="Drula E."/>
            <person name="Lipzen A."/>
            <person name="Balint B."/>
            <person name="Henrissat B."/>
            <person name="Andreopoulos B."/>
            <person name="Martin F.M."/>
            <person name="Harder C.B."/>
            <person name="Rigling D."/>
            <person name="Ford K.L."/>
            <person name="Foster G.D."/>
            <person name="Pangilinan J."/>
            <person name="Papanicolaou A."/>
            <person name="Barry K."/>
            <person name="LaButti K."/>
            <person name="Viragh M."/>
            <person name="Koriabine M."/>
            <person name="Yan M."/>
            <person name="Riley R."/>
            <person name="Champramary S."/>
            <person name="Plett K.L."/>
            <person name="Tsai I.J."/>
            <person name="Slot J."/>
            <person name="Sipos G."/>
            <person name="Plett J."/>
            <person name="Nagy L.G."/>
            <person name="Grigoriev I.V."/>
        </authorList>
    </citation>
    <scope>NUCLEOTIDE SEQUENCE</scope>
    <source>
        <strain evidence="2">CCBAS 213</strain>
    </source>
</reference>
<evidence type="ECO:0000313" key="2">
    <source>
        <dbReference type="EMBL" id="KAK0469420.1"/>
    </source>
</evidence>
<gene>
    <name evidence="2" type="ORF">EV420DRAFT_1472653</name>
</gene>
<sequence length="408" mass="46265">MIHDRYITLLRIQKKPFSIINLNVPGHGGAERDFEIPDSLDWVPSISIAELTSFGHELWKFFKVVDGISTVRAGNVDDPKGSKHLRGLSNWNLPKAAQHASTVGVVHALRRHFIGDGRPPFEGDKSWTKRLCNRMTGTSDAKLAAVQAFKTSTTFRGRRSSRKTINRLANSKRHTTAGEESKHRSRRDIYSEYSEEQIRDIRPKAGLRRFSKRAFPPFHVTVRRVPNAHLSPLVLLSRRRPVSLGAIGKTVEFAAFVKFAATRTASVGGLENRPLHFRMLAFLFTGIFVDAPSRNEAFELLKNRTPPPEARQTVSFYSRSADPTATWTTYYHIKTLFPCANFALRLTKTLGVQNENSPIKLNRMATAVNVITMRLMPSLIRPPRWEASKLLIRLKFKFRWAGALHEAF</sequence>
<evidence type="ECO:0000256" key="1">
    <source>
        <dbReference type="SAM" id="MobiDB-lite"/>
    </source>
</evidence>